<accession>A0A1F6TQD4</accession>
<dbReference type="STRING" id="1817764.A2637_04760"/>
<proteinExistence type="predicted"/>
<dbReference type="SUPFAM" id="SSF143011">
    <property type="entry name" value="RelE-like"/>
    <property type="match status" value="1"/>
</dbReference>
<dbReference type="EMBL" id="MFSY01000024">
    <property type="protein sequence ID" value="OGI47266.1"/>
    <property type="molecule type" value="Genomic_DNA"/>
</dbReference>
<dbReference type="Pfam" id="PF05015">
    <property type="entry name" value="HigB-like_toxin"/>
    <property type="match status" value="1"/>
</dbReference>
<dbReference type="Gene3D" id="3.30.2310.20">
    <property type="entry name" value="RelE-like"/>
    <property type="match status" value="1"/>
</dbReference>
<gene>
    <name evidence="1" type="ORF">A2637_04760</name>
</gene>
<dbReference type="AlphaFoldDB" id="A0A1F6TQD4"/>
<dbReference type="Proteomes" id="UP000179360">
    <property type="component" value="Unassembled WGS sequence"/>
</dbReference>
<evidence type="ECO:0000313" key="2">
    <source>
        <dbReference type="Proteomes" id="UP000179360"/>
    </source>
</evidence>
<reference evidence="1 2" key="1">
    <citation type="journal article" date="2016" name="Nat. Commun.">
        <title>Thousands of microbial genomes shed light on interconnected biogeochemical processes in an aquifer system.</title>
        <authorList>
            <person name="Anantharaman K."/>
            <person name="Brown C.T."/>
            <person name="Hug L.A."/>
            <person name="Sharon I."/>
            <person name="Castelle C.J."/>
            <person name="Probst A.J."/>
            <person name="Thomas B.C."/>
            <person name="Singh A."/>
            <person name="Wilkins M.J."/>
            <person name="Karaoz U."/>
            <person name="Brodie E.L."/>
            <person name="Williams K.H."/>
            <person name="Hubbard S.S."/>
            <person name="Banfield J.F."/>
        </authorList>
    </citation>
    <scope>NUCLEOTIDE SEQUENCE [LARGE SCALE GENOMIC DNA]</scope>
</reference>
<dbReference type="InterPro" id="IPR007711">
    <property type="entry name" value="HigB-1"/>
</dbReference>
<dbReference type="PANTHER" id="PTHR40266:SF2">
    <property type="entry name" value="TOXIN HIGB-1"/>
    <property type="match status" value="1"/>
</dbReference>
<protein>
    <submittedName>
        <fullName evidence="1">Plasmid maintenance system killer protein</fullName>
    </submittedName>
</protein>
<evidence type="ECO:0000313" key="1">
    <source>
        <dbReference type="EMBL" id="OGI47266.1"/>
    </source>
</evidence>
<comment type="caution">
    <text evidence="1">The sequence shown here is derived from an EMBL/GenBank/DDBJ whole genome shotgun (WGS) entry which is preliminary data.</text>
</comment>
<name>A0A1F6TQD4_9PROT</name>
<sequence>MIKTWANRASERFFRENKASPFRGLDVGAAQDLLAALDAATSLRDLSPLKSVGLHKLKGDRAGRWAMTVNARWRICFRFKDGDAHDVEIVDYHRG</sequence>
<dbReference type="PANTHER" id="PTHR40266">
    <property type="entry name" value="TOXIN HIGB-1"/>
    <property type="match status" value="1"/>
</dbReference>
<dbReference type="InterPro" id="IPR035093">
    <property type="entry name" value="RelE/ParE_toxin_dom_sf"/>
</dbReference>
<organism evidence="1 2">
    <name type="scientific">Candidatus Muproteobacteria bacterium RIFCSPHIGHO2_01_FULL_65_16</name>
    <dbReference type="NCBI Taxonomy" id="1817764"/>
    <lineage>
        <taxon>Bacteria</taxon>
        <taxon>Pseudomonadati</taxon>
        <taxon>Pseudomonadota</taxon>
        <taxon>Candidatus Muproteobacteria</taxon>
    </lineage>
</organism>